<dbReference type="SUPFAM" id="SSF81653">
    <property type="entry name" value="Calcium ATPase, transduction domain A"/>
    <property type="match status" value="1"/>
</dbReference>
<feature type="binding site" evidence="16">
    <location>
        <position position="870"/>
    </location>
    <ligand>
        <name>ATP</name>
        <dbReference type="ChEBI" id="CHEBI:30616"/>
    </ligand>
</feature>
<feature type="binding site" evidence="16">
    <location>
        <position position="835"/>
    </location>
    <ligand>
        <name>ATP</name>
        <dbReference type="ChEBI" id="CHEBI:30616"/>
    </ligand>
</feature>
<feature type="binding site" evidence="17">
    <location>
        <position position="1081"/>
    </location>
    <ligand>
        <name>Mg(2+)</name>
        <dbReference type="ChEBI" id="CHEBI:18420"/>
    </ligand>
</feature>
<evidence type="ECO:0000313" key="23">
    <source>
        <dbReference type="EMBL" id="KAF5309962.1"/>
    </source>
</evidence>
<keyword evidence="10 18" id="KW-1278">Translocase</keyword>
<dbReference type="GO" id="GO:0005524">
    <property type="term" value="F:ATP binding"/>
    <property type="evidence" value="ECO:0007669"/>
    <property type="project" value="UniProtKB-UniRule"/>
</dbReference>
<feature type="transmembrane region" description="Helical" evidence="18">
    <location>
        <begin position="561"/>
        <end position="582"/>
    </location>
</feature>
<evidence type="ECO:0000256" key="3">
    <source>
        <dbReference type="ARBA" id="ARBA00022448"/>
    </source>
</evidence>
<dbReference type="Pfam" id="PF16212">
    <property type="entry name" value="PhoLip_ATPase_C"/>
    <property type="match status" value="1"/>
</dbReference>
<protein>
    <recommendedName>
        <fullName evidence="18">Phospholipid-transporting ATPase</fullName>
        <ecNumber evidence="18">7.6.2.1</ecNumber>
    </recommendedName>
</protein>
<dbReference type="GO" id="GO:0016887">
    <property type="term" value="F:ATP hydrolysis activity"/>
    <property type="evidence" value="ECO:0007669"/>
    <property type="project" value="InterPro"/>
</dbReference>
<dbReference type="Pfam" id="PF16209">
    <property type="entry name" value="PhoLip_ATPase_N"/>
    <property type="match status" value="1"/>
</dbReference>
<feature type="domain" description="P-type ATPase A" evidence="20">
    <location>
        <begin position="360"/>
        <end position="410"/>
    </location>
</feature>
<keyword evidence="7 16" id="KW-0547">Nucleotide-binding</keyword>
<dbReference type="PANTHER" id="PTHR24092:SF180">
    <property type="entry name" value="PHOSPHOLIPID-TRANSPORTING ATPASE DNF1-RELATED"/>
    <property type="match status" value="1"/>
</dbReference>
<feature type="transmembrane region" description="Helical" evidence="18">
    <location>
        <begin position="1142"/>
        <end position="1158"/>
    </location>
</feature>
<comment type="catalytic activity">
    <reaction evidence="13 18">
        <text>ATP + H2O + phospholipidSide 1 = ADP + phosphate + phospholipidSide 2.</text>
        <dbReference type="EC" id="7.6.2.1"/>
    </reaction>
</comment>
<feature type="compositionally biased region" description="Low complexity" evidence="19">
    <location>
        <begin position="1457"/>
        <end position="1472"/>
    </location>
</feature>
<feature type="region of interest" description="Disordered" evidence="19">
    <location>
        <begin position="1"/>
        <end position="84"/>
    </location>
</feature>
<dbReference type="InterPro" id="IPR032630">
    <property type="entry name" value="P_typ_ATPase_c"/>
</dbReference>
<feature type="compositionally biased region" description="Pro residues" evidence="19">
    <location>
        <begin position="1542"/>
        <end position="1560"/>
    </location>
</feature>
<dbReference type="GO" id="GO:0140326">
    <property type="term" value="F:ATPase-coupled intramembrane lipid transporter activity"/>
    <property type="evidence" value="ECO:0007669"/>
    <property type="project" value="UniProtKB-EC"/>
</dbReference>
<comment type="caution">
    <text evidence="23">The sequence shown here is derived from an EMBL/GenBank/DDBJ whole genome shotgun (WGS) entry which is preliminary data.</text>
</comment>
<dbReference type="InterPro" id="IPR023299">
    <property type="entry name" value="ATPase_P-typ_cyto_dom_N"/>
</dbReference>
<keyword evidence="6 17" id="KW-0479">Metal-binding</keyword>
<feature type="compositionally biased region" description="Polar residues" evidence="19">
    <location>
        <begin position="1511"/>
        <end position="1532"/>
    </location>
</feature>
<dbReference type="Gene3D" id="2.70.150.10">
    <property type="entry name" value="Calcium-transporting ATPase, cytoplasmic transduction domain A"/>
    <property type="match status" value="1"/>
</dbReference>
<comment type="catalytic activity">
    <reaction evidence="14">
        <text>a 1,2-diacyl-sn-glycero-3-phosphoethanolamine(out) + ATP + H2O = a 1,2-diacyl-sn-glycero-3-phosphoethanolamine(in) + ADP + phosphate + H(+)</text>
        <dbReference type="Rhea" id="RHEA:66132"/>
        <dbReference type="ChEBI" id="CHEBI:15377"/>
        <dbReference type="ChEBI" id="CHEBI:15378"/>
        <dbReference type="ChEBI" id="CHEBI:30616"/>
        <dbReference type="ChEBI" id="CHEBI:43474"/>
        <dbReference type="ChEBI" id="CHEBI:64612"/>
        <dbReference type="ChEBI" id="CHEBI:456216"/>
    </reaction>
    <physiologicalReaction direction="left-to-right" evidence="14">
        <dbReference type="Rhea" id="RHEA:66133"/>
    </physiologicalReaction>
</comment>
<dbReference type="Gene3D" id="3.40.50.1000">
    <property type="entry name" value="HAD superfamily/HAD-like"/>
    <property type="match status" value="1"/>
</dbReference>
<feature type="binding site" evidence="17">
    <location>
        <position position="638"/>
    </location>
    <ligand>
        <name>Mg(2+)</name>
        <dbReference type="ChEBI" id="CHEBI:18420"/>
    </ligand>
</feature>
<evidence type="ECO:0000256" key="14">
    <source>
        <dbReference type="ARBA" id="ARBA00049128"/>
    </source>
</evidence>
<keyword evidence="3" id="KW-0813">Transport</keyword>
<dbReference type="SFLD" id="SFLDF00027">
    <property type="entry name" value="p-type_atpase"/>
    <property type="match status" value="1"/>
</dbReference>
<dbReference type="EMBL" id="JAACJJ010000058">
    <property type="protein sequence ID" value="KAF5309962.1"/>
    <property type="molecule type" value="Genomic_DNA"/>
</dbReference>
<feature type="compositionally biased region" description="Low complexity" evidence="19">
    <location>
        <begin position="1483"/>
        <end position="1495"/>
    </location>
</feature>
<evidence type="ECO:0000256" key="7">
    <source>
        <dbReference type="ARBA" id="ARBA00022741"/>
    </source>
</evidence>
<dbReference type="PRINTS" id="PR00119">
    <property type="entry name" value="CATATPASE"/>
</dbReference>
<proteinExistence type="inferred from homology"/>
<dbReference type="GO" id="GO:0045332">
    <property type="term" value="P:phospholipid translocation"/>
    <property type="evidence" value="ECO:0007669"/>
    <property type="project" value="TreeGrafter"/>
</dbReference>
<feature type="region of interest" description="Disordered" evidence="19">
    <location>
        <begin position="248"/>
        <end position="325"/>
    </location>
</feature>
<feature type="binding site" evidence="16">
    <location>
        <position position="952"/>
    </location>
    <ligand>
        <name>ATP</name>
        <dbReference type="ChEBI" id="CHEBI:30616"/>
    </ligand>
</feature>
<evidence type="ECO:0000256" key="12">
    <source>
        <dbReference type="ARBA" id="ARBA00023136"/>
    </source>
</evidence>
<feature type="binding site" evidence="16">
    <location>
        <position position="812"/>
    </location>
    <ligand>
        <name>ATP</name>
        <dbReference type="ChEBI" id="CHEBI:30616"/>
    </ligand>
</feature>
<feature type="binding site" evidence="16">
    <location>
        <position position="637"/>
    </location>
    <ligand>
        <name>ATP</name>
        <dbReference type="ChEBI" id="CHEBI:30616"/>
    </ligand>
</feature>
<dbReference type="Pfam" id="PF13246">
    <property type="entry name" value="Cation_ATPase"/>
    <property type="match status" value="1"/>
</dbReference>
<dbReference type="FunFam" id="3.40.1110.10:FF:000087">
    <property type="entry name" value="Phospholipid-transporting ATPase"/>
    <property type="match status" value="1"/>
</dbReference>
<keyword evidence="24" id="KW-1185">Reference proteome</keyword>
<feature type="active site" description="4-aspartylphosphate intermediate" evidence="15">
    <location>
        <position position="636"/>
    </location>
</feature>
<evidence type="ECO:0000256" key="17">
    <source>
        <dbReference type="PIRSR" id="PIRSR606539-3"/>
    </source>
</evidence>
<evidence type="ECO:0000313" key="24">
    <source>
        <dbReference type="Proteomes" id="UP000567179"/>
    </source>
</evidence>
<feature type="transmembrane region" description="Helical" evidence="18">
    <location>
        <begin position="1262"/>
        <end position="1280"/>
    </location>
</feature>
<dbReference type="InterPro" id="IPR001757">
    <property type="entry name" value="P_typ_ATPase"/>
</dbReference>
<reference evidence="23 24" key="1">
    <citation type="journal article" date="2020" name="ISME J.">
        <title>Uncovering the hidden diversity of litter-decomposition mechanisms in mushroom-forming fungi.</title>
        <authorList>
            <person name="Floudas D."/>
            <person name="Bentzer J."/>
            <person name="Ahren D."/>
            <person name="Johansson T."/>
            <person name="Persson P."/>
            <person name="Tunlid A."/>
        </authorList>
    </citation>
    <scope>NUCLEOTIDE SEQUENCE [LARGE SCALE GENOMIC DNA]</scope>
    <source>
        <strain evidence="23 24">CBS 101986</strain>
    </source>
</reference>
<dbReference type="GO" id="GO:0000287">
    <property type="term" value="F:magnesium ion binding"/>
    <property type="evidence" value="ECO:0007669"/>
    <property type="project" value="UniProtKB-UniRule"/>
</dbReference>
<evidence type="ECO:0000256" key="4">
    <source>
        <dbReference type="ARBA" id="ARBA00022553"/>
    </source>
</evidence>
<dbReference type="PROSITE" id="PS00154">
    <property type="entry name" value="ATPASE_E1_E2"/>
    <property type="match status" value="1"/>
</dbReference>
<feature type="transmembrane region" description="Helical" evidence="18">
    <location>
        <begin position="1287"/>
        <end position="1309"/>
    </location>
</feature>
<dbReference type="Gene3D" id="3.40.1110.10">
    <property type="entry name" value="Calcium-transporting ATPase, cytoplasmic domain N"/>
    <property type="match status" value="1"/>
</dbReference>
<dbReference type="InterPro" id="IPR036412">
    <property type="entry name" value="HAD-like_sf"/>
</dbReference>
<dbReference type="InterPro" id="IPR006539">
    <property type="entry name" value="P-type_ATPase_IV"/>
</dbReference>
<evidence type="ECO:0000259" key="20">
    <source>
        <dbReference type="Pfam" id="PF00122"/>
    </source>
</evidence>
<evidence type="ECO:0000256" key="5">
    <source>
        <dbReference type="ARBA" id="ARBA00022692"/>
    </source>
</evidence>
<dbReference type="Proteomes" id="UP000567179">
    <property type="component" value="Unassembled WGS sequence"/>
</dbReference>
<dbReference type="SUPFAM" id="SSF56784">
    <property type="entry name" value="HAD-like"/>
    <property type="match status" value="1"/>
</dbReference>
<feature type="binding site" evidence="17">
    <location>
        <position position="636"/>
    </location>
    <ligand>
        <name>Mg(2+)</name>
        <dbReference type="ChEBI" id="CHEBI:18420"/>
    </ligand>
</feature>
<feature type="transmembrane region" description="Helical" evidence="18">
    <location>
        <begin position="521"/>
        <end position="541"/>
    </location>
</feature>
<keyword evidence="8 16" id="KW-0067">ATP-binding</keyword>
<keyword evidence="9 17" id="KW-0460">Magnesium</keyword>
<dbReference type="SUPFAM" id="SSF81665">
    <property type="entry name" value="Calcium ATPase, transmembrane domain M"/>
    <property type="match status" value="1"/>
</dbReference>
<dbReference type="Pfam" id="PF00122">
    <property type="entry name" value="E1-E2_ATPase"/>
    <property type="match status" value="1"/>
</dbReference>
<evidence type="ECO:0000256" key="8">
    <source>
        <dbReference type="ARBA" id="ARBA00022840"/>
    </source>
</evidence>
<gene>
    <name evidence="23" type="ORF">D9619_010262</name>
</gene>
<evidence type="ECO:0000259" key="21">
    <source>
        <dbReference type="Pfam" id="PF16209"/>
    </source>
</evidence>
<evidence type="ECO:0000256" key="1">
    <source>
        <dbReference type="ARBA" id="ARBA00004127"/>
    </source>
</evidence>
<feature type="compositionally biased region" description="Basic and acidic residues" evidence="19">
    <location>
        <begin position="1624"/>
        <end position="1645"/>
    </location>
</feature>
<keyword evidence="11 18" id="KW-1133">Transmembrane helix</keyword>
<evidence type="ECO:0000256" key="6">
    <source>
        <dbReference type="ARBA" id="ARBA00022723"/>
    </source>
</evidence>
<dbReference type="InterPro" id="IPR023298">
    <property type="entry name" value="ATPase_P-typ_TM_dom_sf"/>
</dbReference>
<dbReference type="InterPro" id="IPR044492">
    <property type="entry name" value="P_typ_ATPase_HD_dom"/>
</dbReference>
<dbReference type="InterPro" id="IPR008250">
    <property type="entry name" value="ATPase_P-typ_transduc_dom_A_sf"/>
</dbReference>
<feature type="binding site" evidence="17">
    <location>
        <position position="1085"/>
    </location>
    <ligand>
        <name>Mg(2+)</name>
        <dbReference type="ChEBI" id="CHEBI:18420"/>
    </ligand>
</feature>
<comment type="similarity">
    <text evidence="2 18">Belongs to the cation transport ATPase (P-type) (TC 3.A.3) family. Type IV subfamily.</text>
</comment>
<feature type="binding site" evidence="16">
    <location>
        <position position="638"/>
    </location>
    <ligand>
        <name>ATP</name>
        <dbReference type="ChEBI" id="CHEBI:30616"/>
    </ligand>
</feature>
<dbReference type="GO" id="GO:0005886">
    <property type="term" value="C:plasma membrane"/>
    <property type="evidence" value="ECO:0007669"/>
    <property type="project" value="TreeGrafter"/>
</dbReference>
<evidence type="ECO:0000256" key="11">
    <source>
        <dbReference type="ARBA" id="ARBA00022989"/>
    </source>
</evidence>
<feature type="transmembrane region" description="Helical" evidence="18">
    <location>
        <begin position="1321"/>
        <end position="1341"/>
    </location>
</feature>
<feature type="compositionally biased region" description="Basic residues" evidence="19">
    <location>
        <begin position="50"/>
        <end position="67"/>
    </location>
</feature>
<evidence type="ECO:0000256" key="19">
    <source>
        <dbReference type="SAM" id="MobiDB-lite"/>
    </source>
</evidence>
<feature type="transmembrane region" description="Helical" evidence="18">
    <location>
        <begin position="1221"/>
        <end position="1242"/>
    </location>
</feature>
<feature type="transmembrane region" description="Helical" evidence="18">
    <location>
        <begin position="144"/>
        <end position="174"/>
    </location>
</feature>
<dbReference type="PANTHER" id="PTHR24092">
    <property type="entry name" value="PROBABLE PHOSPHOLIPID-TRANSPORTING ATPASE"/>
    <property type="match status" value="1"/>
</dbReference>
<dbReference type="EC" id="7.6.2.1" evidence="18"/>
<feature type="domain" description="P-type ATPase C-terminal" evidence="22">
    <location>
        <begin position="1107"/>
        <end position="1355"/>
    </location>
</feature>
<dbReference type="SFLD" id="SFLDG00002">
    <property type="entry name" value="C1.7:_P-type_atpase_like"/>
    <property type="match status" value="1"/>
</dbReference>
<sequence>MSFFKRPQPVDESDTDEEQDDTIDPDLRLRTVRTAASAIAESIKSEQRAARRKTEHKRSRFFRRHTAEKKPQAKPAEASVTPSKEIPGQRRNVYVNYPLSAMEVDPEGEPKVRYVRNKVRTTKYTLITFIPKNLYEQFRRVANLFFLSLVILQLFSIFGAAAGSIAVLPLAFILTVTAIKDGVEDYRRGSLDEEVNTSAATKLGGGWRNLNQPLDPRNWFEKLVGLNAPGKVTKGVRKLREREVGEAGKGMRVALSKGQDDSSSVLTHDVSQSSLDLTGRGPGTRRLEDIQSVKSLKSTDSHSYPPTAPSEASASQPQIGGQPEWSKFGSLAQYQQSIHSTTNSHMGVVDWRKHTGGSARWERTLWKKLEVGDVVLLRENDQVPADIVVLSTSDPEGMCYLETKNLDGETNLKPRRSVKATSTITSEEDIERSSFYLDSEPAHQNLYHYHGVLRFKDPASGEQKQEPVSINELLLRGCAIRNTSWVIGLVVFTGADTKIMLNGGETPSKRSKIERETNFNVIVNFVVLTGMCLIAAIFSGIEDAKSGTSAQFFEENTDPTSSIIVNAVITFVSCLIAFQNIVPISLYISIEIVKTIQAYFISQDVEMYYEPYDTACVPKTWNISDDLGQIEYVFSDKTGTLTQNIMEFQKCSIYGVAYGEGVTEAQRGAATREGKADTMDPAELNEKLASLKQQMISAMRRGFKNRYMQEDKLTLVSPKFAEDLTNRAGDQRKHIVAFYRALALCHSVLADRPEPQTQPFIINYKAESPDEAALVAAARDAGFPFLGKAKDTLEIECMGQSEKYTFLKMLEFNSTRKRMSVVLRCPDGRLILYCKGADSVIYERLSKDQDPEIKEKTSKDMEMFANNGLRTLCISYRYLEEDEYLTWSRTYDTATNAIENREEEIDKACALIEHSLHILGATALEDKLQEGVPEAIEMLHRAGIKLWILTGDKLQTAIEIGYSCNLLKSDMDLMILSASTVEQTRSQLEAGLNKIASVLGPPQWDRNMRGFIPGAQASFAVVIDGETLRHALGSPELKTLFLNLGTQCETVVCCRVSPAQKALTVNLVKEGRNAMTLSIGDGANDVAMIQEANIGCGLVGLEGSQAAMSADYAFGQFRFLTKLLLVHGRWSYQRIADMHSNFFYKNVIWTFAMFWYLPFNSFNATYLYHYTFILLCNLVFTSLPVIVLGAFDQDINAKAALAFPQLYVRGIRGLEYTRGKFWSYMLDGLYQSAVVYFFPYMIWTFGLPVSWTGREVDSLSDFGTTVAVAAIVAANTFVGMNTHYWTVMTWLVVVGSTVVMMLWIVIFSFFPSYNFNDEVSILFGTIYFWAAIVLSTVVCLAPRFLIKYITTVYYPLDKDIVREMWVLGDLKDQLGISHRKPRKNKGRNLEAAPMFLSPHSRSASELSTHNDGPTTNYEPTMLHSPSSNSVPRDTYLDTPPMTSNVDLPPREPTVQYALASARPPSASHLSPLPLDPRSTAAASPQPSYYSSSDIPPSSPLPSPKYKYPSGEITSTPPSRRTSVATSRVTSMSGRGGAHSPIPLVPQAPMPSTSPPPPPRTPEVLLTRPSQEYDSAYEMLDIPQSHPPSTYSGPPPGSPFGQHYGRSTSEASHATYATAEEYWSADEHASGDSRSGHAHTLSDDTVHAYQPQSFVVSSPEDDDDRSTMRNHRRASEVSGISTATSTWDGARAL</sequence>
<dbReference type="NCBIfam" id="TIGR01494">
    <property type="entry name" value="ATPase_P-type"/>
    <property type="match status" value="1"/>
</dbReference>
<feature type="compositionally biased region" description="Polar residues" evidence="19">
    <location>
        <begin position="1677"/>
        <end position="1686"/>
    </location>
</feature>
<evidence type="ECO:0000256" key="13">
    <source>
        <dbReference type="ARBA" id="ARBA00034036"/>
    </source>
</evidence>
<evidence type="ECO:0000256" key="10">
    <source>
        <dbReference type="ARBA" id="ARBA00022967"/>
    </source>
</evidence>
<feature type="binding site" evidence="16">
    <location>
        <position position="950"/>
    </location>
    <ligand>
        <name>ATP</name>
        <dbReference type="ChEBI" id="CHEBI:30616"/>
    </ligand>
</feature>
<name>A0A8H5AS30_9AGAR</name>
<feature type="binding site" evidence="16">
    <location>
        <position position="1085"/>
    </location>
    <ligand>
        <name>ATP</name>
        <dbReference type="ChEBI" id="CHEBI:30616"/>
    </ligand>
</feature>
<dbReference type="FunFam" id="3.40.50.1000:FF:000014">
    <property type="entry name" value="Phospholipid-transporting ATPase"/>
    <property type="match status" value="1"/>
</dbReference>
<dbReference type="InterPro" id="IPR032631">
    <property type="entry name" value="P-type_ATPase_N"/>
</dbReference>
<dbReference type="NCBIfam" id="TIGR01652">
    <property type="entry name" value="ATPase-Plipid"/>
    <property type="match status" value="1"/>
</dbReference>
<accession>A0A8H5AS30</accession>
<organism evidence="23 24">
    <name type="scientific">Psilocybe cf. subviscida</name>
    <dbReference type="NCBI Taxonomy" id="2480587"/>
    <lineage>
        <taxon>Eukaryota</taxon>
        <taxon>Fungi</taxon>
        <taxon>Dikarya</taxon>
        <taxon>Basidiomycota</taxon>
        <taxon>Agaricomycotina</taxon>
        <taxon>Agaricomycetes</taxon>
        <taxon>Agaricomycetidae</taxon>
        <taxon>Agaricales</taxon>
        <taxon>Agaricineae</taxon>
        <taxon>Strophariaceae</taxon>
        <taxon>Psilocybe</taxon>
    </lineage>
</organism>
<feature type="compositionally biased region" description="Polar residues" evidence="19">
    <location>
        <begin position="292"/>
        <end position="319"/>
    </location>
</feature>
<feature type="binding site" evidence="16">
    <location>
        <position position="771"/>
    </location>
    <ligand>
        <name>ATP</name>
        <dbReference type="ChEBI" id="CHEBI:30616"/>
    </ligand>
</feature>
<feature type="domain" description="P-type ATPase N-terminal" evidence="21">
    <location>
        <begin position="107"/>
        <end position="157"/>
    </location>
</feature>
<feature type="compositionally biased region" description="Polar residues" evidence="19">
    <location>
        <begin position="261"/>
        <end position="276"/>
    </location>
</feature>
<feature type="binding site" evidence="16">
    <location>
        <position position="1084"/>
    </location>
    <ligand>
        <name>ATP</name>
        <dbReference type="ChEBI" id="CHEBI:30616"/>
    </ligand>
</feature>
<keyword evidence="12 18" id="KW-0472">Membrane</keyword>
<evidence type="ECO:0000256" key="16">
    <source>
        <dbReference type="PIRSR" id="PIRSR606539-2"/>
    </source>
</evidence>
<feature type="binding site" evidence="16">
    <location>
        <position position="1061"/>
    </location>
    <ligand>
        <name>ATP</name>
        <dbReference type="ChEBI" id="CHEBI:30616"/>
    </ligand>
</feature>
<comment type="subcellular location">
    <subcellularLocation>
        <location evidence="1">Endomembrane system</location>
        <topology evidence="1">Multi-pass membrane protein</topology>
    </subcellularLocation>
    <subcellularLocation>
        <location evidence="18">Membrane</location>
        <topology evidence="18">Multi-pass membrane protein</topology>
    </subcellularLocation>
</comment>
<evidence type="ECO:0000256" key="15">
    <source>
        <dbReference type="PIRSR" id="PIRSR606539-1"/>
    </source>
</evidence>
<evidence type="ECO:0000259" key="22">
    <source>
        <dbReference type="Pfam" id="PF16212"/>
    </source>
</evidence>
<dbReference type="InterPro" id="IPR059000">
    <property type="entry name" value="ATPase_P-type_domA"/>
</dbReference>
<feature type="binding site" evidence="16">
    <location>
        <position position="1055"/>
    </location>
    <ligand>
        <name>ATP</name>
        <dbReference type="ChEBI" id="CHEBI:30616"/>
    </ligand>
</feature>
<dbReference type="SUPFAM" id="SSF81660">
    <property type="entry name" value="Metal cation-transporting ATPase, ATP-binding domain N"/>
    <property type="match status" value="1"/>
</dbReference>
<dbReference type="OrthoDB" id="377733at2759"/>
<feature type="binding site" evidence="16">
    <location>
        <position position="636"/>
    </location>
    <ligand>
        <name>ATP</name>
        <dbReference type="ChEBI" id="CHEBI:30616"/>
    </ligand>
</feature>
<evidence type="ECO:0000256" key="9">
    <source>
        <dbReference type="ARBA" id="ARBA00022842"/>
    </source>
</evidence>
<feature type="binding site" evidence="16">
    <location>
        <position position="951"/>
    </location>
    <ligand>
        <name>ATP</name>
        <dbReference type="ChEBI" id="CHEBI:30616"/>
    </ligand>
</feature>
<dbReference type="InterPro" id="IPR018303">
    <property type="entry name" value="ATPase_P-typ_P_site"/>
</dbReference>
<comment type="cofactor">
    <cofactor evidence="17">
        <name>Mg(2+)</name>
        <dbReference type="ChEBI" id="CHEBI:18420"/>
    </cofactor>
</comment>
<keyword evidence="4" id="KW-0597">Phosphoprotein</keyword>
<feature type="region of interest" description="Disordered" evidence="19">
    <location>
        <begin position="1399"/>
        <end position="1692"/>
    </location>
</feature>
<evidence type="ECO:0000256" key="18">
    <source>
        <dbReference type="RuleBase" id="RU362033"/>
    </source>
</evidence>
<dbReference type="SFLD" id="SFLDS00003">
    <property type="entry name" value="Haloacid_Dehalogenase"/>
    <property type="match status" value="1"/>
</dbReference>
<feature type="compositionally biased region" description="Acidic residues" evidence="19">
    <location>
        <begin position="11"/>
        <end position="24"/>
    </location>
</feature>
<feature type="transmembrane region" description="Helical" evidence="18">
    <location>
        <begin position="1170"/>
        <end position="1191"/>
    </location>
</feature>
<keyword evidence="5 18" id="KW-0812">Transmembrane</keyword>
<dbReference type="InterPro" id="IPR023214">
    <property type="entry name" value="HAD_sf"/>
</dbReference>
<feature type="compositionally biased region" description="Polar residues" evidence="19">
    <location>
        <begin position="1399"/>
        <end position="1431"/>
    </location>
</feature>
<evidence type="ECO:0000256" key="2">
    <source>
        <dbReference type="ARBA" id="ARBA00008109"/>
    </source>
</evidence>
<dbReference type="GO" id="GO:0012505">
    <property type="term" value="C:endomembrane system"/>
    <property type="evidence" value="ECO:0007669"/>
    <property type="project" value="UniProtKB-SubCell"/>
</dbReference>